<comment type="caution">
    <text evidence="2">The sequence shown here is derived from an EMBL/GenBank/DDBJ whole genome shotgun (WGS) entry which is preliminary data.</text>
</comment>
<evidence type="ECO:0000313" key="2">
    <source>
        <dbReference type="EMBL" id="KAJ7389036.1"/>
    </source>
</evidence>
<evidence type="ECO:0000313" key="3">
    <source>
        <dbReference type="Proteomes" id="UP001163046"/>
    </source>
</evidence>
<dbReference type="EMBL" id="MU825443">
    <property type="protein sequence ID" value="KAJ7389036.1"/>
    <property type="molecule type" value="Genomic_DNA"/>
</dbReference>
<dbReference type="Proteomes" id="UP001163046">
    <property type="component" value="Unassembled WGS sequence"/>
</dbReference>
<gene>
    <name evidence="2" type="ORF">OS493_034171</name>
</gene>
<keyword evidence="3" id="KW-1185">Reference proteome</keyword>
<dbReference type="OrthoDB" id="5978609at2759"/>
<keyword evidence="1" id="KW-1133">Transmembrane helix</keyword>
<sequence>MAVTCCRKCKSHGQSLVDFNLDGNGKTSEKPSDQAFRENISHRTQFHFPIPGYTEQEKYGAELGYWPLVQTPGVAYIINTDKQYTTYDEISDALLNGEVTGALIDTYVLGSRKDLFEIPSLRLIKIYDYSTAYGVALGGDARKLRRCFRKYVQGHKKKIFQAIEEHVEFVKESPVPLAVERSTGLFDSESAMYKTIISLSSVLLLVFLTAGVMWELARRLKIRRTVATERDRLKLLVHNTRSDMSRTVEDFTVRIKALVEDLKAKHAKERLTLLNRLKSIPRTGRKYSTTLGNRSSTRNNLFTRINAS</sequence>
<dbReference type="AlphaFoldDB" id="A0A9X0D757"/>
<name>A0A9X0D757_9CNID</name>
<proteinExistence type="predicted"/>
<organism evidence="2 3">
    <name type="scientific">Desmophyllum pertusum</name>
    <dbReference type="NCBI Taxonomy" id="174260"/>
    <lineage>
        <taxon>Eukaryota</taxon>
        <taxon>Metazoa</taxon>
        <taxon>Cnidaria</taxon>
        <taxon>Anthozoa</taxon>
        <taxon>Hexacorallia</taxon>
        <taxon>Scleractinia</taxon>
        <taxon>Caryophylliina</taxon>
        <taxon>Caryophylliidae</taxon>
        <taxon>Desmophyllum</taxon>
    </lineage>
</organism>
<protein>
    <submittedName>
        <fullName evidence="2">Uncharacterized protein</fullName>
    </submittedName>
</protein>
<keyword evidence="1" id="KW-0812">Transmembrane</keyword>
<reference evidence="2" key="1">
    <citation type="submission" date="2023-01" db="EMBL/GenBank/DDBJ databases">
        <title>Genome assembly of the deep-sea coral Lophelia pertusa.</title>
        <authorList>
            <person name="Herrera S."/>
            <person name="Cordes E."/>
        </authorList>
    </citation>
    <scope>NUCLEOTIDE SEQUENCE</scope>
    <source>
        <strain evidence="2">USNM1676648</strain>
        <tissue evidence="2">Polyp</tissue>
    </source>
</reference>
<evidence type="ECO:0000256" key="1">
    <source>
        <dbReference type="SAM" id="Phobius"/>
    </source>
</evidence>
<keyword evidence="1" id="KW-0472">Membrane</keyword>
<feature type="transmembrane region" description="Helical" evidence="1">
    <location>
        <begin position="191"/>
        <end position="214"/>
    </location>
</feature>
<accession>A0A9X0D757</accession>